<dbReference type="PRINTS" id="PR00418">
    <property type="entry name" value="TPI2FAMILY"/>
</dbReference>
<evidence type="ECO:0000256" key="11">
    <source>
        <dbReference type="ARBA" id="ARBA00023029"/>
    </source>
</evidence>
<dbReference type="SMART" id="SM00387">
    <property type="entry name" value="HATPase_c"/>
    <property type="match status" value="1"/>
</dbReference>
<dbReference type="InterPro" id="IPR013759">
    <property type="entry name" value="Topo_IIA_B_C"/>
</dbReference>
<dbReference type="CDD" id="cd00187">
    <property type="entry name" value="TOP4c"/>
    <property type="match status" value="1"/>
</dbReference>
<dbReference type="FunFam" id="3.40.50.670:FF:000001">
    <property type="entry name" value="DNA topoisomerase 2"/>
    <property type="match status" value="2"/>
</dbReference>
<evidence type="ECO:0000256" key="13">
    <source>
        <dbReference type="ARBA" id="ARBA00023235"/>
    </source>
</evidence>
<evidence type="ECO:0000256" key="9">
    <source>
        <dbReference type="ARBA" id="ARBA00022840"/>
    </source>
</evidence>
<dbReference type="InterPro" id="IPR012542">
    <property type="entry name" value="DTHCT"/>
</dbReference>
<dbReference type="Gene3D" id="1.10.268.10">
    <property type="entry name" value="Topoisomerase, domain 3"/>
    <property type="match status" value="1"/>
</dbReference>
<dbReference type="Pfam" id="PF00521">
    <property type="entry name" value="DNA_topoisoIV"/>
    <property type="match status" value="1"/>
</dbReference>
<evidence type="ECO:0000256" key="10">
    <source>
        <dbReference type="ARBA" id="ARBA00022842"/>
    </source>
</evidence>
<name>A0A067CRT5_SAPPC</name>
<keyword evidence="14" id="KW-0539">Nucleus</keyword>
<dbReference type="InterPro" id="IPR013760">
    <property type="entry name" value="Topo_IIA-like_dom_sf"/>
</dbReference>
<keyword evidence="21" id="KW-1185">Reference proteome</keyword>
<dbReference type="CDD" id="cd03481">
    <property type="entry name" value="TopoIIA_Trans_ScTopoIIA"/>
    <property type="match status" value="1"/>
</dbReference>
<comment type="cofactor">
    <cofactor evidence="3">
        <name>Mg(2+)</name>
        <dbReference type="ChEBI" id="CHEBI:18420"/>
    </cofactor>
</comment>
<dbReference type="Gene3D" id="3.40.50.670">
    <property type="match status" value="1"/>
</dbReference>
<evidence type="ECO:0000313" key="21">
    <source>
        <dbReference type="Proteomes" id="UP000030745"/>
    </source>
</evidence>
<dbReference type="SMART" id="SM00433">
    <property type="entry name" value="TOP2c"/>
    <property type="match status" value="1"/>
</dbReference>
<dbReference type="PROSITE" id="PS00177">
    <property type="entry name" value="TOPOISOMERASE_II"/>
    <property type="match status" value="1"/>
</dbReference>
<dbReference type="InterPro" id="IPR001241">
    <property type="entry name" value="Topo_IIA"/>
</dbReference>
<evidence type="ECO:0000256" key="5">
    <source>
        <dbReference type="ARBA" id="ARBA00004642"/>
    </source>
</evidence>
<evidence type="ECO:0000313" key="20">
    <source>
        <dbReference type="EMBL" id="KDO31975.1"/>
    </source>
</evidence>
<feature type="compositionally biased region" description="Acidic residues" evidence="17">
    <location>
        <begin position="1430"/>
        <end position="1451"/>
    </location>
</feature>
<evidence type="ECO:0000256" key="8">
    <source>
        <dbReference type="ARBA" id="ARBA00022741"/>
    </source>
</evidence>
<proteinExistence type="inferred from homology"/>
<dbReference type="Pfam" id="PF16898">
    <property type="entry name" value="TOPRIM_C"/>
    <property type="match status" value="1"/>
</dbReference>
<dbReference type="GO" id="GO:0046872">
    <property type="term" value="F:metal ion binding"/>
    <property type="evidence" value="ECO:0007669"/>
    <property type="project" value="UniProtKB-KW"/>
</dbReference>
<evidence type="ECO:0000259" key="18">
    <source>
        <dbReference type="PROSITE" id="PS50880"/>
    </source>
</evidence>
<dbReference type="GO" id="GO:0005524">
    <property type="term" value="F:ATP binding"/>
    <property type="evidence" value="ECO:0007669"/>
    <property type="project" value="UniProtKB-UniRule"/>
</dbReference>
<feature type="region of interest" description="Disordered" evidence="17">
    <location>
        <begin position="1062"/>
        <end position="1087"/>
    </location>
</feature>
<dbReference type="Gene3D" id="3.30.1490.30">
    <property type="match status" value="1"/>
</dbReference>
<accession>A0A067CRT5</accession>
<dbReference type="GO" id="GO:0005654">
    <property type="term" value="C:nucleoplasm"/>
    <property type="evidence" value="ECO:0007669"/>
    <property type="project" value="UniProtKB-SubCell"/>
</dbReference>
<dbReference type="InterPro" id="IPR050634">
    <property type="entry name" value="DNA_Topoisomerase_II"/>
</dbReference>
<feature type="compositionally biased region" description="Low complexity" evidence="17">
    <location>
        <begin position="1163"/>
        <end position="1172"/>
    </location>
</feature>
<dbReference type="SUPFAM" id="SSF55874">
    <property type="entry name" value="ATPase domain of HSP90 chaperone/DNA topoisomerase II/histidine kinase"/>
    <property type="match status" value="1"/>
</dbReference>
<dbReference type="InterPro" id="IPR013758">
    <property type="entry name" value="Topo_IIA_A/C_ab"/>
</dbReference>
<dbReference type="InterPro" id="IPR002205">
    <property type="entry name" value="Topo_IIA_dom_A"/>
</dbReference>
<dbReference type="InterPro" id="IPR034157">
    <property type="entry name" value="TOPRIM_TopoII"/>
</dbReference>
<evidence type="ECO:0000256" key="1">
    <source>
        <dbReference type="ARBA" id="ARBA00000185"/>
    </source>
</evidence>
<dbReference type="STRING" id="695850.A0A067CRT5"/>
<dbReference type="Proteomes" id="UP000030745">
    <property type="component" value="Unassembled WGS sequence"/>
</dbReference>
<feature type="compositionally biased region" description="Low complexity" evidence="17">
    <location>
        <begin position="1346"/>
        <end position="1380"/>
    </location>
</feature>
<dbReference type="InterPro" id="IPR001154">
    <property type="entry name" value="TopoII_euk"/>
</dbReference>
<dbReference type="EMBL" id="KK583196">
    <property type="protein sequence ID" value="KDO31975.1"/>
    <property type="molecule type" value="Genomic_DNA"/>
</dbReference>
<dbReference type="GeneID" id="24125717"/>
<keyword evidence="12 15" id="KW-0238">DNA-binding</keyword>
<dbReference type="OMA" id="TWTQDFK"/>
<gene>
    <name evidence="20" type="ORF">SPRG_03191</name>
</gene>
<dbReference type="PANTHER" id="PTHR10169:SF38">
    <property type="entry name" value="DNA TOPOISOMERASE 2"/>
    <property type="match status" value="1"/>
</dbReference>
<dbReference type="InterPro" id="IPR003594">
    <property type="entry name" value="HATPase_dom"/>
</dbReference>
<evidence type="ECO:0000256" key="4">
    <source>
        <dbReference type="ARBA" id="ARBA00004604"/>
    </source>
</evidence>
<dbReference type="InterPro" id="IPR014721">
    <property type="entry name" value="Ribsml_uS5_D2-typ_fold_subgr"/>
</dbReference>
<dbReference type="Pfam" id="PF08070">
    <property type="entry name" value="DTHCT"/>
    <property type="match status" value="1"/>
</dbReference>
<dbReference type="InterPro" id="IPR031660">
    <property type="entry name" value="TOPRIM_C"/>
</dbReference>
<keyword evidence="10" id="KW-0460">Magnesium</keyword>
<feature type="compositionally biased region" description="Basic and acidic residues" evidence="17">
    <location>
        <begin position="1217"/>
        <end position="1251"/>
    </location>
</feature>
<evidence type="ECO:0000256" key="7">
    <source>
        <dbReference type="ARBA" id="ARBA00022723"/>
    </source>
</evidence>
<dbReference type="Gene3D" id="3.30.230.10">
    <property type="match status" value="1"/>
</dbReference>
<keyword evidence="11 15" id="KW-0799">Topoisomerase</keyword>
<dbReference type="GO" id="GO:0000819">
    <property type="term" value="P:sister chromatid segregation"/>
    <property type="evidence" value="ECO:0007669"/>
    <property type="project" value="TreeGrafter"/>
</dbReference>
<dbReference type="PROSITE" id="PS50880">
    <property type="entry name" value="TOPRIM"/>
    <property type="match status" value="1"/>
</dbReference>
<feature type="compositionally biased region" description="Basic residues" evidence="17">
    <location>
        <begin position="1"/>
        <end position="11"/>
    </location>
</feature>
<feature type="domain" description="Topo IIA-type catalytic" evidence="19">
    <location>
        <begin position="692"/>
        <end position="1138"/>
    </location>
</feature>
<dbReference type="PRINTS" id="PR01158">
    <property type="entry name" value="TOPISMRASEII"/>
</dbReference>
<evidence type="ECO:0000256" key="6">
    <source>
        <dbReference type="ARBA" id="ARBA00011080"/>
    </source>
</evidence>
<dbReference type="Gene3D" id="3.30.1360.40">
    <property type="match status" value="1"/>
</dbReference>
<evidence type="ECO:0000256" key="14">
    <source>
        <dbReference type="ARBA" id="ARBA00023242"/>
    </source>
</evidence>
<dbReference type="InterPro" id="IPR036890">
    <property type="entry name" value="HATPase_C_sf"/>
</dbReference>
<dbReference type="Pfam" id="PF01751">
    <property type="entry name" value="Toprim"/>
    <property type="match status" value="1"/>
</dbReference>
<evidence type="ECO:0000256" key="12">
    <source>
        <dbReference type="ARBA" id="ARBA00023125"/>
    </source>
</evidence>
<keyword evidence="7" id="KW-0479">Metal-binding</keyword>
<dbReference type="InterPro" id="IPR013506">
    <property type="entry name" value="Topo_IIA_bsu_dom2"/>
</dbReference>
<feature type="compositionally biased region" description="Low complexity" evidence="17">
    <location>
        <begin position="1407"/>
        <end position="1429"/>
    </location>
</feature>
<dbReference type="InterPro" id="IPR006171">
    <property type="entry name" value="TOPRIM_dom"/>
</dbReference>
<comment type="function">
    <text evidence="16">Control of topological states of DNA by transient breakage and subsequent rejoining of DNA strands. Topoisomerase II makes double-strand breaks.</text>
</comment>
<dbReference type="CDD" id="cd16930">
    <property type="entry name" value="HATPase_TopII-like"/>
    <property type="match status" value="1"/>
</dbReference>
<dbReference type="CDD" id="cd03365">
    <property type="entry name" value="TOPRIM_TopoIIA"/>
    <property type="match status" value="1"/>
</dbReference>
<dbReference type="InterPro" id="IPR020568">
    <property type="entry name" value="Ribosomal_Su5_D2-typ_SF"/>
</dbReference>
<feature type="compositionally biased region" description="Acidic residues" evidence="17">
    <location>
        <begin position="1391"/>
        <end position="1404"/>
    </location>
</feature>
<dbReference type="GO" id="GO:0000712">
    <property type="term" value="P:resolution of meiotic recombination intermediates"/>
    <property type="evidence" value="ECO:0007669"/>
    <property type="project" value="TreeGrafter"/>
</dbReference>
<dbReference type="GO" id="GO:0003918">
    <property type="term" value="F:DNA topoisomerase type II (double strand cut, ATP-hydrolyzing) activity"/>
    <property type="evidence" value="ECO:0007669"/>
    <property type="project" value="UniProtKB-UniRule"/>
</dbReference>
<comment type="catalytic activity">
    <reaction evidence="1 15 16">
        <text>ATP-dependent breakage, passage and rejoining of double-stranded DNA.</text>
        <dbReference type="EC" id="5.6.2.2"/>
    </reaction>
</comment>
<feature type="region of interest" description="Disordered" evidence="17">
    <location>
        <begin position="1163"/>
        <end position="1451"/>
    </location>
</feature>
<comment type="subunit">
    <text evidence="16">Homodimer.</text>
</comment>
<evidence type="ECO:0000256" key="3">
    <source>
        <dbReference type="ARBA" id="ARBA00001946"/>
    </source>
</evidence>
<dbReference type="EC" id="5.6.2.2" evidence="16"/>
<dbReference type="Pfam" id="PF00204">
    <property type="entry name" value="DNA_gyraseB"/>
    <property type="match status" value="1"/>
</dbReference>
<dbReference type="FunFam" id="3.30.230.10:FF:000008">
    <property type="entry name" value="DNA topoisomerase 2"/>
    <property type="match status" value="1"/>
</dbReference>
<dbReference type="VEuPathDB" id="FungiDB:SPRG_03191"/>
<dbReference type="FunFam" id="3.30.1490.30:FF:000001">
    <property type="entry name" value="DNA topoisomerase 2"/>
    <property type="match status" value="1"/>
</dbReference>
<feature type="active site" description="O-(5'-phospho-DNA)-tyrosine intermediate" evidence="15">
    <location>
        <position position="782"/>
    </location>
</feature>
<dbReference type="Pfam" id="PF02518">
    <property type="entry name" value="HATPase_c"/>
    <property type="match status" value="1"/>
</dbReference>
<dbReference type="PROSITE" id="PS52040">
    <property type="entry name" value="TOPO_IIA"/>
    <property type="match status" value="1"/>
</dbReference>
<dbReference type="OrthoDB" id="276498at2759"/>
<feature type="domain" description="Toprim" evidence="18">
    <location>
        <begin position="446"/>
        <end position="560"/>
    </location>
</feature>
<evidence type="ECO:0000256" key="17">
    <source>
        <dbReference type="SAM" id="MobiDB-lite"/>
    </source>
</evidence>
<dbReference type="SUPFAM" id="SSF56719">
    <property type="entry name" value="Type II DNA topoisomerase"/>
    <property type="match status" value="1"/>
</dbReference>
<dbReference type="FunFam" id="3.90.199.10:FF:000002">
    <property type="entry name" value="DNA topoisomerase 2"/>
    <property type="match status" value="1"/>
</dbReference>
<dbReference type="GO" id="GO:0005730">
    <property type="term" value="C:nucleolus"/>
    <property type="evidence" value="ECO:0007669"/>
    <property type="project" value="UniProtKB-SubCell"/>
</dbReference>
<evidence type="ECO:0000256" key="2">
    <source>
        <dbReference type="ARBA" id="ARBA00001913"/>
    </source>
</evidence>
<dbReference type="KEGG" id="spar:SPRG_03191"/>
<dbReference type="Gene3D" id="3.90.199.10">
    <property type="entry name" value="Topoisomerase II, domain 5"/>
    <property type="match status" value="1"/>
</dbReference>
<evidence type="ECO:0000256" key="16">
    <source>
        <dbReference type="RuleBase" id="RU362094"/>
    </source>
</evidence>
<reference evidence="20 21" key="1">
    <citation type="journal article" date="2013" name="PLoS Genet.">
        <title>Distinctive expansion of potential virulence genes in the genome of the oomycete fish pathogen Saprolegnia parasitica.</title>
        <authorList>
            <person name="Jiang R.H."/>
            <person name="de Bruijn I."/>
            <person name="Haas B.J."/>
            <person name="Belmonte R."/>
            <person name="Lobach L."/>
            <person name="Christie J."/>
            <person name="van den Ackerveken G."/>
            <person name="Bottin A."/>
            <person name="Bulone V."/>
            <person name="Diaz-Moreno S.M."/>
            <person name="Dumas B."/>
            <person name="Fan L."/>
            <person name="Gaulin E."/>
            <person name="Govers F."/>
            <person name="Grenville-Briggs L.J."/>
            <person name="Horner N.R."/>
            <person name="Levin J.Z."/>
            <person name="Mammella M."/>
            <person name="Meijer H.J."/>
            <person name="Morris P."/>
            <person name="Nusbaum C."/>
            <person name="Oome S."/>
            <person name="Phillips A.J."/>
            <person name="van Rooyen D."/>
            <person name="Rzeszutek E."/>
            <person name="Saraiva M."/>
            <person name="Secombes C.J."/>
            <person name="Seidl M.F."/>
            <person name="Snel B."/>
            <person name="Stassen J.H."/>
            <person name="Sykes S."/>
            <person name="Tripathy S."/>
            <person name="van den Berg H."/>
            <person name="Vega-Arreguin J.C."/>
            <person name="Wawra S."/>
            <person name="Young S.K."/>
            <person name="Zeng Q."/>
            <person name="Dieguez-Uribeondo J."/>
            <person name="Russ C."/>
            <person name="Tyler B.M."/>
            <person name="van West P."/>
        </authorList>
    </citation>
    <scope>NUCLEOTIDE SEQUENCE [LARGE SCALE GENOMIC DNA]</scope>
    <source>
        <strain evidence="20 21">CBS 223.65</strain>
    </source>
</reference>
<evidence type="ECO:0000256" key="15">
    <source>
        <dbReference type="PROSITE-ProRule" id="PRU01384"/>
    </source>
</evidence>
<dbReference type="FunFam" id="3.30.565.10:FF:000004">
    <property type="entry name" value="DNA topoisomerase 2"/>
    <property type="match status" value="1"/>
</dbReference>
<keyword evidence="8 16" id="KW-0547">Nucleotide-binding</keyword>
<feature type="compositionally biased region" description="Basic and acidic residues" evidence="17">
    <location>
        <begin position="1313"/>
        <end position="1322"/>
    </location>
</feature>
<dbReference type="InterPro" id="IPR013757">
    <property type="entry name" value="Topo_IIA_A_a_sf"/>
</dbReference>
<dbReference type="SMART" id="SM00434">
    <property type="entry name" value="TOP4c"/>
    <property type="match status" value="1"/>
</dbReference>
<dbReference type="InterPro" id="IPR018522">
    <property type="entry name" value="TopoIIA_CS"/>
</dbReference>
<comment type="cofactor">
    <cofactor evidence="2">
        <name>Ca(2+)</name>
        <dbReference type="ChEBI" id="CHEBI:29108"/>
    </cofactor>
</comment>
<dbReference type="Gene3D" id="3.30.565.10">
    <property type="entry name" value="Histidine kinase-like ATPase, C-terminal domain"/>
    <property type="match status" value="1"/>
</dbReference>
<feature type="compositionally biased region" description="Basic residues" evidence="17">
    <location>
        <begin position="1199"/>
        <end position="1209"/>
    </location>
</feature>
<feature type="region of interest" description="Disordered" evidence="17">
    <location>
        <begin position="1"/>
        <end position="34"/>
    </location>
</feature>
<protein>
    <recommendedName>
        <fullName evidence="16">DNA topoisomerase 2</fullName>
        <ecNumber evidence="16">5.6.2.2</ecNumber>
    </recommendedName>
</protein>
<dbReference type="FunFam" id="3.30.1360.40:FF:000003">
    <property type="entry name" value="DNA topoisomerase 2"/>
    <property type="match status" value="1"/>
</dbReference>
<dbReference type="GO" id="GO:0006265">
    <property type="term" value="P:DNA topological change"/>
    <property type="evidence" value="ECO:0007669"/>
    <property type="project" value="UniProtKB-UniRule"/>
</dbReference>
<organism evidence="20 21">
    <name type="scientific">Saprolegnia parasitica (strain CBS 223.65)</name>
    <dbReference type="NCBI Taxonomy" id="695850"/>
    <lineage>
        <taxon>Eukaryota</taxon>
        <taxon>Sar</taxon>
        <taxon>Stramenopiles</taxon>
        <taxon>Oomycota</taxon>
        <taxon>Saprolegniomycetes</taxon>
        <taxon>Saprolegniales</taxon>
        <taxon>Saprolegniaceae</taxon>
        <taxon>Saprolegnia</taxon>
    </lineage>
</organism>
<sequence length="1451" mass="160413">MEKKPKGKAKAKKADSSEDDYSGASSGDEAPARGGLTVEQIYQKKTQLEHILLRPDTYVGSIEPVTQNMWVFDSEEKKMVNKKITICPGLYKIFDEIIVNACDNKQRDKSMDALKVTFNQETGAISVWNNGKGIPVVMHKEHNVYVPELIFGHLLTGSNFDDNKKKTTGGRNGYGAKLANIFSTEFVVETASKEDGKRYRQVFQNNMSIKGAPTITSWSKKDFTCITFTPDFARFQMTGLDDDIISLFKKRVYDIAGVTDKSLSVHLNEEKIDVKTFPQYIGMYDPVEVVFDKADERWQVGVGVSDDGFQQVSFVNGICTTKGGQHVNYIADQIATKLSATIKKKNKGEAVKPALIKNNMCIYVSALIDNPAFDSQTKETLTTRANAFGSTFTLSDKFLKQVEKTSLVERILQLQRAAGGSKKKRLTGITKLDDANFAGGAKGPLCTLILTEGDSAKALAMSGLSVVGRDYYGVFPLRGKLLNVREAAHSVIKKNEEVSSIIKILGLDYDKQYESTKNLRYGRLMIMADQDHDGSHIKGLVINFIHNYWPSLMGIEDFVQEFITPIIKATKGNRVEAFYTMPEYENWRERTNNGRGWDIKYYKGLGTSTAKEAKEYFSDLNKHRIAFKYDGPADDDAIEMAFSKKRIEDRKEWLRAFVPGTHIDYDVQNMGYADFVNKELILFSMADNIRSIPSVVDGFKPSQRKILFSCFKRNLKKEIKVAQLAGYVSEHSAYHHGEASLHGTIINMAQDFVGSNNLHLLSPNGQFGTRLKGGKDAASARYVFTKLETLTRLVFHPLDDSVLNYLEEEGLSIEPEWYMPIIPMALVNGSDGIGTGWSCSIPNYNPADIIANIRRRLQAEPMEPMQPWYRGFTGPIVQKGTSDNFLVQGRYEVVNESTLVISELPVKTWTQSYKKNLEKQLEASKIKDFKENHTDTTVLFTITMEPAALAALQQDPNGILKEFKLETSIATSNMHMFDAAGQIKHYKSPLEIIEEFYMLRIDFYGRRKVAILKKLDVEIMALSNKVRFITAVIDGSLIVNNRKKKELLEELRHLKYDPMPKKKAIKAAGNPDQDDDEEEDDAGQGDVSAGDYDYLLSMALWSLTAERVENLRNDLYSKEAERNTIFATPLESMWLADLDALEAGLAGHETARLAQEAAALKQAKKGGATVKRAPAKKAKRKADDSDADDSGSDFEVKVAKAKAPPKKKAATAAGDKPVAKADKPVKPKAEPKPKAPPKTKAEPKAKAESKAKAMTQTTLAGFGVTDSKPVKEEKPVKAKAVKPAAPKAKLLDKKRKKEESSDDDGEVLSLFERLQRRKDAEAAKAAAPASTTATAASDDDSDDDVAIVAKPAATKPKAAAKPRAPAAKKAAAPKAKAAKPAAKKSKSVLDDSSDEDGDSEDDVEMTPVAPRARPGRAAVKPVVYNVSSAEDNDNDDDDAASDFDMAGDDSD</sequence>
<dbReference type="GO" id="GO:0003677">
    <property type="term" value="F:DNA binding"/>
    <property type="evidence" value="ECO:0007669"/>
    <property type="project" value="UniProtKB-UniRule"/>
</dbReference>
<evidence type="ECO:0000259" key="19">
    <source>
        <dbReference type="PROSITE" id="PS52040"/>
    </source>
</evidence>
<keyword evidence="9 16" id="KW-0067">ATP-binding</keyword>
<feature type="compositionally biased region" description="Acidic residues" evidence="17">
    <location>
        <begin position="1072"/>
        <end position="1083"/>
    </location>
</feature>
<dbReference type="RefSeq" id="XP_012197171.1">
    <property type="nucleotide sequence ID" value="XM_012341781.1"/>
</dbReference>
<comment type="subcellular location">
    <subcellularLocation>
        <location evidence="4">Nucleus</location>
        <location evidence="4">Nucleolus</location>
    </subcellularLocation>
    <subcellularLocation>
        <location evidence="5">Nucleus</location>
        <location evidence="5">Nucleoplasm</location>
    </subcellularLocation>
</comment>
<feature type="compositionally biased region" description="Low complexity" evidence="17">
    <location>
        <begin position="1323"/>
        <end position="1336"/>
    </location>
</feature>
<dbReference type="SUPFAM" id="SSF54211">
    <property type="entry name" value="Ribosomal protein S5 domain 2-like"/>
    <property type="match status" value="1"/>
</dbReference>
<dbReference type="PANTHER" id="PTHR10169">
    <property type="entry name" value="DNA TOPOISOMERASE/GYRASE"/>
    <property type="match status" value="1"/>
</dbReference>
<keyword evidence="13 15" id="KW-0413">Isomerase</keyword>
<comment type="similarity">
    <text evidence="6 16">Belongs to the type II topoisomerase family.</text>
</comment>